<comment type="subcellular location">
    <subcellularLocation>
        <location evidence="1">Cell envelope</location>
    </subcellularLocation>
</comment>
<dbReference type="RefSeq" id="WP_115481107.1">
    <property type="nucleotide sequence ID" value="NZ_QRCT01000013.1"/>
</dbReference>
<dbReference type="SUPFAM" id="SSF53822">
    <property type="entry name" value="Periplasmic binding protein-like I"/>
    <property type="match status" value="1"/>
</dbReference>
<dbReference type="Proteomes" id="UP000255036">
    <property type="component" value="Unassembled WGS sequence"/>
</dbReference>
<evidence type="ECO:0000256" key="3">
    <source>
        <dbReference type="ARBA" id="ARBA00022729"/>
    </source>
</evidence>
<dbReference type="PANTHER" id="PTHR46847">
    <property type="entry name" value="D-ALLOSE-BINDING PERIPLASMIC PROTEIN-RELATED"/>
    <property type="match status" value="1"/>
</dbReference>
<dbReference type="EMBL" id="QRCT01000013">
    <property type="protein sequence ID" value="RDU24363.1"/>
    <property type="molecule type" value="Genomic_DNA"/>
</dbReference>
<evidence type="ECO:0000259" key="4">
    <source>
        <dbReference type="Pfam" id="PF13407"/>
    </source>
</evidence>
<keyword evidence="3" id="KW-0732">Signal</keyword>
<protein>
    <submittedName>
        <fullName evidence="5">Sugar ABC transporter substrate-binding protein</fullName>
    </submittedName>
</protein>
<evidence type="ECO:0000313" key="5">
    <source>
        <dbReference type="EMBL" id="RDU24363.1"/>
    </source>
</evidence>
<gene>
    <name evidence="5" type="ORF">DWV06_05155</name>
</gene>
<dbReference type="Pfam" id="PF13407">
    <property type="entry name" value="Peripla_BP_4"/>
    <property type="match status" value="1"/>
</dbReference>
<evidence type="ECO:0000313" key="6">
    <source>
        <dbReference type="Proteomes" id="UP000255036"/>
    </source>
</evidence>
<feature type="domain" description="Periplasmic binding protein" evidence="4">
    <location>
        <begin position="28"/>
        <end position="271"/>
    </location>
</feature>
<evidence type="ECO:0000256" key="1">
    <source>
        <dbReference type="ARBA" id="ARBA00004196"/>
    </source>
</evidence>
<sequence length="298" mass="33290">MNVLQSINYYQTENTPLIFGATYMILDPSYFLTMNMGLNEIIQSHGDKLVTLDPQLDQEKQNEQILAFIKLKVSIIFLNPVNWITVKPALLAANEAGIPVFNLDSPVFDEELVTTIVMSDNYKIGIMVANAMMERVEEAKIVIIDYPAAKATIDRIQGFKDTIQNKPQYEIVIEKSEEGAGFQSKILMEEAIEEQPDFNVVYGTNDSSALGAIEALQEADRIEGTLVFGVDGTPRAKLKIKEGLMTATVAQSPLEMGMTAAEMGYVYLEGNPVPKIIYTPIYLIDQENINDYDIISWQ</sequence>
<keyword evidence="6" id="KW-1185">Reference proteome</keyword>
<proteinExistence type="inferred from homology"/>
<dbReference type="GO" id="GO:0030246">
    <property type="term" value="F:carbohydrate binding"/>
    <property type="evidence" value="ECO:0007669"/>
    <property type="project" value="UniProtKB-ARBA"/>
</dbReference>
<dbReference type="OrthoDB" id="569491at2"/>
<reference evidence="5 6" key="1">
    <citation type="submission" date="2018-07" db="EMBL/GenBank/DDBJ databases">
        <title>Anaerosacharophilus polymeroproducens gen. nov. sp. nov., an anaerobic bacterium isolated from salt field.</title>
        <authorList>
            <person name="Kim W."/>
            <person name="Yang S.-H."/>
            <person name="Oh J."/>
            <person name="Lee J.-H."/>
            <person name="Kwon K.K."/>
        </authorList>
    </citation>
    <scope>NUCLEOTIDE SEQUENCE [LARGE SCALE GENOMIC DNA]</scope>
    <source>
        <strain evidence="5 6">MCWD5</strain>
    </source>
</reference>
<organism evidence="5 6">
    <name type="scientific">Anaerosacchariphilus polymeriproducens</name>
    <dbReference type="NCBI Taxonomy" id="1812858"/>
    <lineage>
        <taxon>Bacteria</taxon>
        <taxon>Bacillati</taxon>
        <taxon>Bacillota</taxon>
        <taxon>Clostridia</taxon>
        <taxon>Lachnospirales</taxon>
        <taxon>Lachnospiraceae</taxon>
        <taxon>Anaerosacchariphilus</taxon>
    </lineage>
</organism>
<dbReference type="AlphaFoldDB" id="A0A371AXQ6"/>
<dbReference type="PANTHER" id="PTHR46847:SF1">
    <property type="entry name" value="D-ALLOSE-BINDING PERIPLASMIC PROTEIN-RELATED"/>
    <property type="match status" value="1"/>
</dbReference>
<dbReference type="InterPro" id="IPR025997">
    <property type="entry name" value="SBP_2_dom"/>
</dbReference>
<comment type="similarity">
    <text evidence="2">Belongs to the bacterial solute-binding protein 2 family.</text>
</comment>
<name>A0A371AXQ6_9FIRM</name>
<dbReference type="InterPro" id="IPR028082">
    <property type="entry name" value="Peripla_BP_I"/>
</dbReference>
<comment type="caution">
    <text evidence="5">The sequence shown here is derived from an EMBL/GenBank/DDBJ whole genome shotgun (WGS) entry which is preliminary data.</text>
</comment>
<accession>A0A371AXQ6</accession>
<dbReference type="Gene3D" id="3.40.50.2300">
    <property type="match status" value="2"/>
</dbReference>
<dbReference type="GO" id="GO:0030313">
    <property type="term" value="C:cell envelope"/>
    <property type="evidence" value="ECO:0007669"/>
    <property type="project" value="UniProtKB-SubCell"/>
</dbReference>
<evidence type="ECO:0000256" key="2">
    <source>
        <dbReference type="ARBA" id="ARBA00007639"/>
    </source>
</evidence>